<reference evidence="1" key="1">
    <citation type="submission" date="2017-02" db="EMBL/GenBank/DDBJ databases">
        <title>Genome of Microbulbifer agarilyticus GP101.</title>
        <authorList>
            <person name="Jung J."/>
            <person name="Bae S.S."/>
            <person name="Baek K."/>
        </authorList>
    </citation>
    <scope>NUCLEOTIDE SEQUENCE [LARGE SCALE GENOMIC DNA]</scope>
    <source>
        <strain evidence="1">GP101</strain>
    </source>
</reference>
<dbReference type="AlphaFoldDB" id="A0A1Q2M4C4"/>
<keyword evidence="2" id="KW-1185">Reference proteome</keyword>
<dbReference type="Gene3D" id="2.60.120.620">
    <property type="entry name" value="q2cbj1_9rhob like domain"/>
    <property type="match status" value="1"/>
</dbReference>
<proteinExistence type="predicted"/>
<dbReference type="RefSeq" id="WP_198040128.1">
    <property type="nucleotide sequence ID" value="NZ_CP019650.1"/>
</dbReference>
<evidence type="ECO:0000313" key="1">
    <source>
        <dbReference type="EMBL" id="AQQ67509.1"/>
    </source>
</evidence>
<dbReference type="KEGG" id="maga:Mag101_07560"/>
<dbReference type="STRING" id="260552.Mag101_07560"/>
<sequence>MNDAKFFWVPWPTVRVKLNRVRRIFRGLHLQPGYTLMRWVARFELVRNVVSWAHGLVNARKRSEYRQDCKLRFESTVFKDLDSERMVRDLNQAGVAFGLKLPSDVVDGIRSYATNAVCYADRNPACGFTLDTRSDAESKLEKPILVAQYFNAARDCPEIQQLINDPVIRGVASDYLGSVPTFVGANLWWTFPVDALDSDKDRHAHLYHRDVDDFRFFKFFFYLTDVEPGDGAHMCVKGSHTRPPKSRFSDKWSIRRYTDREVEEQYAGGDIQEICGSAGVGFAENTLCIHKGLTPTRQARLILQLQFALFDYGAMHDRRPEESLRLIK</sequence>
<name>A0A1Q2M4C4_9GAMM</name>
<dbReference type="Proteomes" id="UP000188219">
    <property type="component" value="Chromosome"/>
</dbReference>
<organism evidence="1 2">
    <name type="scientific">Microbulbifer agarilyticus</name>
    <dbReference type="NCBI Taxonomy" id="260552"/>
    <lineage>
        <taxon>Bacteria</taxon>
        <taxon>Pseudomonadati</taxon>
        <taxon>Pseudomonadota</taxon>
        <taxon>Gammaproteobacteria</taxon>
        <taxon>Cellvibrionales</taxon>
        <taxon>Microbulbiferaceae</taxon>
        <taxon>Microbulbifer</taxon>
    </lineage>
</organism>
<protein>
    <recommendedName>
        <fullName evidence="3">Phytanoyl-CoA dioxygenase</fullName>
    </recommendedName>
</protein>
<gene>
    <name evidence="1" type="ORF">Mag101_07560</name>
</gene>
<dbReference type="SUPFAM" id="SSF51197">
    <property type="entry name" value="Clavaminate synthase-like"/>
    <property type="match status" value="1"/>
</dbReference>
<evidence type="ECO:0008006" key="3">
    <source>
        <dbReference type="Google" id="ProtNLM"/>
    </source>
</evidence>
<dbReference type="EMBL" id="CP019650">
    <property type="protein sequence ID" value="AQQ67509.1"/>
    <property type="molecule type" value="Genomic_DNA"/>
</dbReference>
<accession>A0A1Q2M4C4</accession>
<evidence type="ECO:0000313" key="2">
    <source>
        <dbReference type="Proteomes" id="UP000188219"/>
    </source>
</evidence>